<reference evidence="1 2" key="1">
    <citation type="journal article" date="2017" name="Antonie Van Leeuwenhoek">
        <title>Rhizobium rhizosphaerae sp. nov., a novel species isolated from rice rhizosphere.</title>
        <authorList>
            <person name="Zhao J.J."/>
            <person name="Zhang J."/>
            <person name="Zhang R.J."/>
            <person name="Zhang C.W."/>
            <person name="Yin H.Q."/>
            <person name="Zhang X.X."/>
        </authorList>
    </citation>
    <scope>NUCLEOTIDE SEQUENCE [LARGE SCALE GENOMIC DNA]</scope>
    <source>
        <strain evidence="1 2">BSs20135</strain>
    </source>
</reference>
<gene>
    <name evidence="1" type="ORF">GARC_1084</name>
</gene>
<keyword evidence="1" id="KW-0413">Isomerase</keyword>
<name>K6Z3P7_9ALTE</name>
<keyword evidence="2" id="KW-1185">Reference proteome</keyword>
<organism evidence="1 2">
    <name type="scientific">Paraglaciecola arctica BSs20135</name>
    <dbReference type="NCBI Taxonomy" id="493475"/>
    <lineage>
        <taxon>Bacteria</taxon>
        <taxon>Pseudomonadati</taxon>
        <taxon>Pseudomonadota</taxon>
        <taxon>Gammaproteobacteria</taxon>
        <taxon>Alteromonadales</taxon>
        <taxon>Alteromonadaceae</taxon>
        <taxon>Paraglaciecola</taxon>
    </lineage>
</organism>
<dbReference type="EC" id="5.3.3.10" evidence="1"/>
<dbReference type="InterPro" id="IPR004220">
    <property type="entry name" value="5-COMe_2-OHmuconate_Isoase"/>
</dbReference>
<dbReference type="eggNOG" id="COG3232">
    <property type="taxonomic scope" value="Bacteria"/>
</dbReference>
<protein>
    <submittedName>
        <fullName evidence="1">5-carboxymethyl-2-hydroxymuconate isomerase</fullName>
        <ecNumber evidence="1">5.3.3.10</ecNumber>
    </submittedName>
</protein>
<dbReference type="InterPro" id="IPR014347">
    <property type="entry name" value="Tautomerase/MIF_sf"/>
</dbReference>
<dbReference type="PANTHER" id="PTHR37950:SF1">
    <property type="entry name" value="4-HYDROXYPHENYLACETATE CATABOLISM PROTEIN"/>
    <property type="match status" value="1"/>
</dbReference>
<accession>K6Z3P7</accession>
<dbReference type="Gene3D" id="3.30.429.10">
    <property type="entry name" value="Macrophage Migration Inhibitory Factor"/>
    <property type="match status" value="1"/>
</dbReference>
<proteinExistence type="predicted"/>
<dbReference type="AlphaFoldDB" id="K6Z3P7"/>
<sequence length="114" mass="13037">MPHCIIEYSENLEQSVSIKRLVGAVHSYVFLSGLFEESSIKTRAIEYTHFQTGLSDMPFIHITLKILHGRDHQQKKDLSTLVLDKLKNDIQPPISISVEVSDIEKVSYKKLVIE</sequence>
<dbReference type="EMBL" id="BAEO01000013">
    <property type="protein sequence ID" value="GAC18065.1"/>
    <property type="molecule type" value="Genomic_DNA"/>
</dbReference>
<comment type="caution">
    <text evidence="1">The sequence shown here is derived from an EMBL/GenBank/DDBJ whole genome shotgun (WGS) entry which is preliminary data.</text>
</comment>
<dbReference type="SUPFAM" id="SSF55331">
    <property type="entry name" value="Tautomerase/MIF"/>
    <property type="match status" value="1"/>
</dbReference>
<dbReference type="PANTHER" id="PTHR37950">
    <property type="entry name" value="4-HYDROXYPHENYLACETATE CATABOLISM PROTEIN"/>
    <property type="match status" value="1"/>
</dbReference>
<evidence type="ECO:0000313" key="2">
    <source>
        <dbReference type="Proteomes" id="UP000006327"/>
    </source>
</evidence>
<dbReference type="RefSeq" id="WP_007617474.1">
    <property type="nucleotide sequence ID" value="NZ_BAEO01000013.1"/>
</dbReference>
<dbReference type="OrthoDB" id="9814215at2"/>
<dbReference type="STRING" id="493475.GARC_1084"/>
<dbReference type="Pfam" id="PF02962">
    <property type="entry name" value="CHMI"/>
    <property type="match status" value="1"/>
</dbReference>
<dbReference type="CDD" id="cd00580">
    <property type="entry name" value="CHMI"/>
    <property type="match status" value="1"/>
</dbReference>
<evidence type="ECO:0000313" key="1">
    <source>
        <dbReference type="EMBL" id="GAC18065.1"/>
    </source>
</evidence>
<dbReference type="GO" id="GO:0008704">
    <property type="term" value="F:5-carboxymethyl-2-hydroxymuconate delta-isomerase activity"/>
    <property type="evidence" value="ECO:0007669"/>
    <property type="project" value="UniProtKB-EC"/>
</dbReference>
<dbReference type="Proteomes" id="UP000006327">
    <property type="component" value="Unassembled WGS sequence"/>
</dbReference>